<protein>
    <submittedName>
        <fullName evidence="1">9451_t:CDS:1</fullName>
    </submittedName>
</protein>
<comment type="caution">
    <text evidence="1">The sequence shown here is derived from an EMBL/GenBank/DDBJ whole genome shotgun (WGS) entry which is preliminary data.</text>
</comment>
<sequence>QKLDIYYNAWTDLSFDQNDQQPVSDTLPIEENLPTEQEALQSISIQSYKTKDTDDTQDPWEIIEETVIASGQALEYDKLSDIWDPDSFDEESLYPIPRRNREPSTYHIKDLINIRLK</sequence>
<dbReference type="Proteomes" id="UP000789920">
    <property type="component" value="Unassembled WGS sequence"/>
</dbReference>
<gene>
    <name evidence="1" type="ORF">RPERSI_LOCUS22060</name>
</gene>
<feature type="non-terminal residue" evidence="1">
    <location>
        <position position="1"/>
    </location>
</feature>
<accession>A0ACA9RRN2</accession>
<evidence type="ECO:0000313" key="2">
    <source>
        <dbReference type="Proteomes" id="UP000789920"/>
    </source>
</evidence>
<organism evidence="1 2">
    <name type="scientific">Racocetra persica</name>
    <dbReference type="NCBI Taxonomy" id="160502"/>
    <lineage>
        <taxon>Eukaryota</taxon>
        <taxon>Fungi</taxon>
        <taxon>Fungi incertae sedis</taxon>
        <taxon>Mucoromycota</taxon>
        <taxon>Glomeromycotina</taxon>
        <taxon>Glomeromycetes</taxon>
        <taxon>Diversisporales</taxon>
        <taxon>Gigasporaceae</taxon>
        <taxon>Racocetra</taxon>
    </lineage>
</organism>
<name>A0ACA9RRN2_9GLOM</name>
<reference evidence="1" key="1">
    <citation type="submission" date="2021-06" db="EMBL/GenBank/DDBJ databases">
        <authorList>
            <person name="Kallberg Y."/>
            <person name="Tangrot J."/>
            <person name="Rosling A."/>
        </authorList>
    </citation>
    <scope>NUCLEOTIDE SEQUENCE</scope>
    <source>
        <strain evidence="1">MA461A</strain>
    </source>
</reference>
<proteinExistence type="predicted"/>
<dbReference type="EMBL" id="CAJVQC010065955">
    <property type="protein sequence ID" value="CAG8805978.1"/>
    <property type="molecule type" value="Genomic_DNA"/>
</dbReference>
<keyword evidence="2" id="KW-1185">Reference proteome</keyword>
<evidence type="ECO:0000313" key="1">
    <source>
        <dbReference type="EMBL" id="CAG8805978.1"/>
    </source>
</evidence>